<dbReference type="FunCoup" id="G0MSB8">
    <property type="interactions" value="2023"/>
</dbReference>
<keyword evidence="2" id="KW-1185">Reference proteome</keyword>
<dbReference type="Proteomes" id="UP000008068">
    <property type="component" value="Unassembled WGS sequence"/>
</dbReference>
<dbReference type="eggNOG" id="ENOG502R8K8">
    <property type="taxonomic scope" value="Eukaryota"/>
</dbReference>
<dbReference type="AlphaFoldDB" id="G0MSB8"/>
<dbReference type="InParanoid" id="G0MSB8"/>
<reference evidence="2" key="1">
    <citation type="submission" date="2011-07" db="EMBL/GenBank/DDBJ databases">
        <authorList>
            <consortium name="Caenorhabditis brenneri Sequencing and Analysis Consortium"/>
            <person name="Wilson R.K."/>
        </authorList>
    </citation>
    <scope>NUCLEOTIDE SEQUENCE [LARGE SCALE GENOMIC DNA]</scope>
    <source>
        <strain evidence="2">PB2801</strain>
    </source>
</reference>
<dbReference type="EMBL" id="GL379809">
    <property type="protein sequence ID" value="EGT42576.1"/>
    <property type="molecule type" value="Genomic_DNA"/>
</dbReference>
<dbReference type="OMA" id="PSRNECE"/>
<name>G0MSB8_CAEBE</name>
<accession>G0MSB8</accession>
<gene>
    <name evidence="1" type="ORF">CAEBREN_12614</name>
</gene>
<protein>
    <submittedName>
        <fullName evidence="1">Uncharacterized protein</fullName>
    </submittedName>
</protein>
<dbReference type="STRING" id="135651.G0MSB8"/>
<evidence type="ECO:0000313" key="2">
    <source>
        <dbReference type="Proteomes" id="UP000008068"/>
    </source>
</evidence>
<sequence>MEAVAIPQFLPNADPNLVEFCKNLLFASHRKECTTTKELLQKVVALKCIQDNSVMSMETSNGSICDPCCSSTGGSSPCTNDASDKEQEATTVNITPVFFSSMTAVVNNLNKEGVDPIVAEQIALDRLCSPSANPLSVMSQVVLNGVAVFPVDETVSTFVKNILKRLYDHENFTLDGAPYPFDVKSALRYSEHYHSQIPALKAIHPFHLAHEQSITFSAMARFIAMHEINIDLKLLFPVESHQLDEHAYYSAAFWTYREAFKTFYYPKMPAPLPQRLQLSPTDNQILTRYWDAGNRHVTATECMLLHRRCPSLAPYQIYGYFDKRRRKEYNRYRGQRDDETLALETTQTWRMLKDMKRNADDAEGVKEKAEIIQREFLSKDEQTKLNYLWDLGHRRPSHNECELLAADLQMDSGEQIHAYFEDRSWHEAFQNRKRASTSARR</sequence>
<evidence type="ECO:0000313" key="1">
    <source>
        <dbReference type="EMBL" id="EGT42576.1"/>
    </source>
</evidence>
<dbReference type="HOGENOM" id="CLU_551224_0_0_1"/>
<organism evidence="2">
    <name type="scientific">Caenorhabditis brenneri</name>
    <name type="common">Nematode worm</name>
    <dbReference type="NCBI Taxonomy" id="135651"/>
    <lineage>
        <taxon>Eukaryota</taxon>
        <taxon>Metazoa</taxon>
        <taxon>Ecdysozoa</taxon>
        <taxon>Nematoda</taxon>
        <taxon>Chromadorea</taxon>
        <taxon>Rhabditida</taxon>
        <taxon>Rhabditina</taxon>
        <taxon>Rhabditomorpha</taxon>
        <taxon>Rhabditoidea</taxon>
        <taxon>Rhabditidae</taxon>
        <taxon>Peloderinae</taxon>
        <taxon>Caenorhabditis</taxon>
    </lineage>
</organism>
<dbReference type="OrthoDB" id="5814624at2759"/>
<proteinExistence type="predicted"/>